<dbReference type="AlphaFoldDB" id="A0A022W3M0"/>
<gene>
    <name evidence="1" type="ORF">H103_04041</name>
</gene>
<organism evidence="1">
    <name type="scientific">Trichophyton rubrum CBS 288.86</name>
    <dbReference type="NCBI Taxonomy" id="1215330"/>
    <lineage>
        <taxon>Eukaryota</taxon>
        <taxon>Fungi</taxon>
        <taxon>Dikarya</taxon>
        <taxon>Ascomycota</taxon>
        <taxon>Pezizomycotina</taxon>
        <taxon>Eurotiomycetes</taxon>
        <taxon>Eurotiomycetidae</taxon>
        <taxon>Onygenales</taxon>
        <taxon>Arthrodermataceae</taxon>
        <taxon>Trichophyton</taxon>
    </lineage>
</organism>
<accession>A0A022W3M0</accession>
<proteinExistence type="predicted"/>
<protein>
    <submittedName>
        <fullName evidence="1">Uncharacterized protein</fullName>
    </submittedName>
</protein>
<name>A0A022W3M0_TRIRU</name>
<reference evidence="1" key="1">
    <citation type="submission" date="2014-02" db="EMBL/GenBank/DDBJ databases">
        <title>The Genome Sequence of Trichophyton rubrum (morphotype fischeri) CBS 288.86.</title>
        <authorList>
            <consortium name="The Broad Institute Genomics Platform"/>
            <person name="Cuomo C.A."/>
            <person name="White T.C."/>
            <person name="Graser Y."/>
            <person name="Martinez-Rossi N."/>
            <person name="Heitman J."/>
            <person name="Young S.K."/>
            <person name="Zeng Q."/>
            <person name="Gargeya S."/>
            <person name="Abouelleil A."/>
            <person name="Alvarado L."/>
            <person name="Chapman S.B."/>
            <person name="Gainer-Dewar J."/>
            <person name="Goldberg J."/>
            <person name="Griggs A."/>
            <person name="Gujja S."/>
            <person name="Hansen M."/>
            <person name="Howarth C."/>
            <person name="Imamovic A."/>
            <person name="Larimer J."/>
            <person name="Martinez D."/>
            <person name="Murphy C."/>
            <person name="Pearson M.D."/>
            <person name="Persinoti G."/>
            <person name="Poon T."/>
            <person name="Priest M."/>
            <person name="Roberts A.D."/>
            <person name="Saif S."/>
            <person name="Shea T.D."/>
            <person name="Sykes S.N."/>
            <person name="Wortman J."/>
            <person name="Nusbaum C."/>
            <person name="Birren B."/>
        </authorList>
    </citation>
    <scope>NUCLEOTIDE SEQUENCE [LARGE SCALE GENOMIC DNA]</scope>
    <source>
        <strain evidence="1">CBS 288.86</strain>
    </source>
</reference>
<sequence length="139" mass="15365">MSASTDPSLPWYPRLTTVSQTSPSLTLVAIAFHSFWPNCSLPSSGPRSTMALSIVMYRFHILIFRFADAVAIGASDVEVPPPSVLCSPFSWLLDGVMIGVSSERDSWSLRVRKSCEACLYTCDICLLDMGDDVEEEMYD</sequence>
<dbReference type="HOGENOM" id="CLU_1846538_0_0_1"/>
<dbReference type="Proteomes" id="UP000023758">
    <property type="component" value="Unassembled WGS sequence"/>
</dbReference>
<dbReference type="EMBL" id="KK207833">
    <property type="protein sequence ID" value="EZF52957.1"/>
    <property type="molecule type" value="Genomic_DNA"/>
</dbReference>
<evidence type="ECO:0000313" key="1">
    <source>
        <dbReference type="EMBL" id="EZF52957.1"/>
    </source>
</evidence>